<dbReference type="PANTHER" id="PTHR15245">
    <property type="entry name" value="SYMPLEKIN-RELATED"/>
    <property type="match status" value="1"/>
</dbReference>
<feature type="compositionally biased region" description="Basic and acidic residues" evidence="4">
    <location>
        <begin position="1139"/>
        <end position="1148"/>
    </location>
</feature>
<feature type="region of interest" description="Disordered" evidence="4">
    <location>
        <begin position="1030"/>
        <end position="1199"/>
    </location>
</feature>
<dbReference type="InterPro" id="IPR021850">
    <property type="entry name" value="Symplekin/Pta1"/>
</dbReference>
<dbReference type="InterPro" id="IPR016024">
    <property type="entry name" value="ARM-type_fold"/>
</dbReference>
<sequence length="2212" mass="242389">MPQSSFDRIANLINEASLTLSTSVKVTNLLQVKELLIHRESSLLDSFFEEVVKFQHDPNSEVKKAVIGFIEEACRVDTGLLKRAVGSLFYLFSTAIQQEPPSISLLKRLMSSMIPIYRTALSCAVKIGIIDSGVAIGSGSGITANSTADIALETFRSLAGLKDELVRLMLPMEVSGTSVFGQYHPSILHSDVIRIQAISLIQCVIILHSRRLPNSEIPRANEGDISLDQIPALTNTQLQSILEASTAASSATLLPGVCLVRPHRLAEEAERLFAGLSSWPVRGKPSVTAGSVTCPVVEAVMDSLVNIARQRPQFMDRVVQAFETVHVTLPPHFSDNQVSSVRKKLKNGLLQLLRHPAGVSDFQGRITILLTDLGATQAEVLQALQSHTELSRSRLYPDPSTFMVSRIEPGSLDHGDVDMRQQRQQQLLRQQSIPPVTPASSSTVVSTTTQSSNIQPTDMKTSFSSSQSQATLSATATPSTTAVTISATPSSTDSTKLQTESTSSQKDAPTTSGGFTLAEAEAALRFDDDDDDDEDDEDIQIPRSSRRLKKKKRRLSTTTTTNTGNLTPGGGSGNKSITSKTGSTEVKSQMPQVDMITSRIVPKLTTANVADLVLLSMVTLPDQMPASFHSTYTPIAAAGTSAQIRHLARMLAVQLSVWAGEGGQYEVADRINQVETLLIPVDDADDDRGDSQGIRKRSFKSEPRASEQGSDMQKESMKSKKRRLHMLGGQTSAENDPEAEDAVIRANAARKMHTAQTMNISTLVGYGTQQQQMINESLDMKMLPPGVPGGGGGMMPMFPGQNTMSLPPTMPPNMLMPGFNPSQPPPPLMPMMMPPGMIPPPPPQQQQTPSQPTVMSGQATLGNVPFNQYTSSTIHMPQTDLIVPSSVRPFSLDAANAFLSRDVQRQLARDAFMRILEGFETPFTRHQSLNDGTIVPTPAGTDLITGHIDIIRMKLLTRLTTRRFGGNEYYNILIDHAIKNLRYGFELLSRLLMQEYCRYRGFQLAGFSAFMDSRRHQLSVLREQIRKRLESSTENGCNNSDNHNSCEKLSKTDDNDKSLLSDTNDDAANTDASSDNHEKTVEGGDMSTDEISHDEGGKHQKKRNDNNNNNNNRKRKISDDNSMKPKCTDDAGDNDEPIGEEKNDKDDTVVAAANTADADEETKSSLSNSSSSSSSVKDTSRRQSKRSKKEVSEDLKPSSKDKLSILKTPIAPPDDLGCLSFYDCLLITILQKLSNPEIRQHYFGRFLIEAPLITPGAINELKRYCSLPEQATYGFEVLRTLIETRSIAQREDMLNMLLHFCSVDGLEVRKAALTATRELANSDSRWQEHIEMFAVQMLKKLLQPRPTPDIFPFLNHASIPSTWTDEACQACAHLFLGLMPQSPSLMHKLAEVYTQASPNIKRCLLRMVDSPIRDIGIYSVDLQNLVDECPTGAETLITRMIHILTDSPSAVSASHLAANSSSHTTTNSSSVTAAAKTHALPQSPPPAAAQTSLSATTTSMVVGPAGVIVPPPSLVSRVYSLYEERIHDVRCLIPVIVGLTKQQVIAALPKLVQLNEKVVKEVLHRLLHASVSTQYAPVNKGVKNIPFDPTGKSPPPGPLKPEELLVAVHLLEFARDPTAQPLNEGKPTKPYVNLQSILHACRVCFSERRLFTQERLSVAIGQLLEQPVLPTLFMRTVMQALALHPRLTGYVINVLVRLIRKQVWKSEKLWDGFIRCCVKTRPQSYQVLLQLPPDRLEAVFRWEPAMRAQVRRYVENFSSAQRIHISKAIVEVLEHVPTPPRVPTPEDQSKPDTVVVGDGGGAGDDNSTEVKEQNTAQSGNNSPTSSGPGTPTRDEMSHYDTPSSSSSFIPAAMFNQPSSSNIPVMNINTATSSGIDNQYHQIPSLSGSKNPIQQQQQFATGSYNPLSSQSNLLKTTTAAATTTITTMTGTPLTTVSDMPGSGGGDTQVDPTVEELFEDDYHRQSSSSAQPPPTGEGSVSQLDDDYDNMMNHSPPQITMDISHQLKKNMKSKPALVLQEMDNEQLDFEENSDPISESDASNRQIHQQSYHYRHHHHHPHEEQHLDKDSNAGDDYGGGGDDEDDGEPPILPTSTSSSLKRWRESEDTASRSGGGTAAAAVGEMLNKQTDERSQDLLQTNPSSGISTGGGSISISRGKRPVDVNKLEADRKRLEEEAVKYKQLKAERRQQQQHRKQHQNQQQQHQQSSSGAPGSE</sequence>
<evidence type="ECO:0000313" key="7">
    <source>
        <dbReference type="Proteomes" id="UP000050795"/>
    </source>
</evidence>
<feature type="compositionally biased region" description="Basic and acidic residues" evidence="4">
    <location>
        <begin position="1117"/>
        <end position="1129"/>
    </location>
</feature>
<keyword evidence="2" id="KW-0507">mRNA processing</keyword>
<feature type="compositionally biased region" description="Basic and acidic residues" evidence="4">
    <location>
        <begin position="2057"/>
        <end position="2068"/>
    </location>
</feature>
<evidence type="ECO:0000259" key="6">
    <source>
        <dbReference type="Pfam" id="PF12295"/>
    </source>
</evidence>
<keyword evidence="7" id="KW-1185">Reference proteome</keyword>
<feature type="region of interest" description="Disordered" evidence="4">
    <location>
        <begin position="1455"/>
        <end position="1492"/>
    </location>
</feature>
<feature type="compositionally biased region" description="Low complexity" evidence="4">
    <location>
        <begin position="556"/>
        <end position="566"/>
    </location>
</feature>
<dbReference type="Gene3D" id="1.25.10.10">
    <property type="entry name" value="Leucine-rich Repeat Variant"/>
    <property type="match status" value="1"/>
</dbReference>
<evidence type="ECO:0000256" key="3">
    <source>
        <dbReference type="ARBA" id="ARBA00023242"/>
    </source>
</evidence>
<dbReference type="InterPro" id="IPR022075">
    <property type="entry name" value="Symplekin_C"/>
</dbReference>
<protein>
    <recommendedName>
        <fullName evidence="9">Symplekin</fullName>
    </recommendedName>
</protein>
<feature type="compositionally biased region" description="Polar residues" evidence="4">
    <location>
        <begin position="493"/>
        <end position="514"/>
    </location>
</feature>
<dbReference type="Pfam" id="PF12295">
    <property type="entry name" value="Symplekin_C"/>
    <property type="match status" value="1"/>
</dbReference>
<dbReference type="GO" id="GO:0005847">
    <property type="term" value="C:mRNA cleavage and polyadenylation specificity factor complex"/>
    <property type="evidence" value="ECO:0007669"/>
    <property type="project" value="TreeGrafter"/>
</dbReference>
<dbReference type="Proteomes" id="UP000050795">
    <property type="component" value="Unassembled WGS sequence"/>
</dbReference>
<evidence type="ECO:0000256" key="4">
    <source>
        <dbReference type="SAM" id="MobiDB-lite"/>
    </source>
</evidence>
<organism evidence="7 8">
    <name type="scientific">Trichobilharzia regenti</name>
    <name type="common">Nasal bird schistosome</name>
    <dbReference type="NCBI Taxonomy" id="157069"/>
    <lineage>
        <taxon>Eukaryota</taxon>
        <taxon>Metazoa</taxon>
        <taxon>Spiralia</taxon>
        <taxon>Lophotrochozoa</taxon>
        <taxon>Platyhelminthes</taxon>
        <taxon>Trematoda</taxon>
        <taxon>Digenea</taxon>
        <taxon>Strigeidida</taxon>
        <taxon>Schistosomatoidea</taxon>
        <taxon>Schistosomatidae</taxon>
        <taxon>Trichobilharzia</taxon>
    </lineage>
</organism>
<evidence type="ECO:0008006" key="9">
    <source>
        <dbReference type="Google" id="ProtNLM"/>
    </source>
</evidence>
<feature type="region of interest" description="Disordered" evidence="4">
    <location>
        <begin position="2048"/>
        <end position="2212"/>
    </location>
</feature>
<feature type="domain" description="Symplekin/Pta1 N-terminal" evidence="5">
    <location>
        <begin position="104"/>
        <end position="384"/>
    </location>
</feature>
<name>A0AA85JZ93_TRIRE</name>
<dbReference type="WBParaSite" id="TREG1_60250.1">
    <property type="protein sequence ID" value="TREG1_60250.1"/>
    <property type="gene ID" value="TREG1_60250"/>
</dbReference>
<reference evidence="7" key="1">
    <citation type="submission" date="2022-06" db="EMBL/GenBank/DDBJ databases">
        <authorList>
            <person name="Berger JAMES D."/>
            <person name="Berger JAMES D."/>
        </authorList>
    </citation>
    <scope>NUCLEOTIDE SEQUENCE [LARGE SCALE GENOMIC DNA]</scope>
</reference>
<feature type="compositionally biased region" description="Acidic residues" evidence="4">
    <location>
        <begin position="527"/>
        <end position="539"/>
    </location>
</feature>
<feature type="compositionally biased region" description="Basic residues" evidence="4">
    <location>
        <begin position="544"/>
        <end position="555"/>
    </location>
</feature>
<feature type="region of interest" description="Disordered" evidence="4">
    <location>
        <begin position="423"/>
        <end position="589"/>
    </location>
</feature>
<accession>A0AA85JZ93</accession>
<feature type="compositionally biased region" description="Polar residues" evidence="4">
    <location>
        <begin position="576"/>
        <end position="589"/>
    </location>
</feature>
<evidence type="ECO:0000256" key="1">
    <source>
        <dbReference type="ARBA" id="ARBA00004123"/>
    </source>
</evidence>
<feature type="region of interest" description="Disordered" evidence="4">
    <location>
        <begin position="1885"/>
        <end position="1908"/>
    </location>
</feature>
<feature type="domain" description="Symplekin C-terminal" evidence="6">
    <location>
        <begin position="1528"/>
        <end position="1740"/>
    </location>
</feature>
<dbReference type="InterPro" id="IPR032460">
    <property type="entry name" value="Symplekin/Pta1_N"/>
</dbReference>
<feature type="compositionally biased region" description="Basic and acidic residues" evidence="4">
    <location>
        <begin position="1044"/>
        <end position="1059"/>
    </location>
</feature>
<feature type="compositionally biased region" description="Low complexity" evidence="4">
    <location>
        <begin position="1818"/>
        <end position="1831"/>
    </location>
</feature>
<feature type="compositionally biased region" description="Low complexity" evidence="4">
    <location>
        <begin position="461"/>
        <end position="492"/>
    </location>
</feature>
<keyword evidence="3" id="KW-0539">Nucleus</keyword>
<reference evidence="8" key="2">
    <citation type="submission" date="2023-11" db="UniProtKB">
        <authorList>
            <consortium name="WormBaseParasite"/>
        </authorList>
    </citation>
    <scope>IDENTIFICATION</scope>
</reference>
<evidence type="ECO:0000256" key="2">
    <source>
        <dbReference type="ARBA" id="ARBA00022664"/>
    </source>
</evidence>
<dbReference type="Pfam" id="PF11935">
    <property type="entry name" value="SYMPK_PTA1_N"/>
    <property type="match status" value="1"/>
</dbReference>
<feature type="compositionally biased region" description="Low complexity" evidence="4">
    <location>
        <begin position="1455"/>
        <end position="1481"/>
    </location>
</feature>
<dbReference type="GO" id="GO:0006397">
    <property type="term" value="P:mRNA processing"/>
    <property type="evidence" value="ECO:0007669"/>
    <property type="project" value="UniProtKB-KW"/>
</dbReference>
<dbReference type="InterPro" id="IPR011989">
    <property type="entry name" value="ARM-like"/>
</dbReference>
<feature type="compositionally biased region" description="Basic and acidic residues" evidence="4">
    <location>
        <begin position="2156"/>
        <end position="2186"/>
    </location>
</feature>
<feature type="compositionally biased region" description="Low complexity" evidence="4">
    <location>
        <begin position="423"/>
        <end position="452"/>
    </location>
</feature>
<feature type="region of interest" description="Disordered" evidence="4">
    <location>
        <begin position="682"/>
        <end position="739"/>
    </location>
</feature>
<feature type="region of interest" description="Disordered" evidence="4">
    <location>
        <begin position="1777"/>
        <end position="1860"/>
    </location>
</feature>
<evidence type="ECO:0000313" key="8">
    <source>
        <dbReference type="WBParaSite" id="TREG1_60250.1"/>
    </source>
</evidence>
<comment type="subcellular location">
    <subcellularLocation>
        <location evidence="1">Nucleus</location>
    </subcellularLocation>
</comment>
<feature type="compositionally biased region" description="Polar residues" evidence="4">
    <location>
        <begin position="1032"/>
        <end position="1043"/>
    </location>
</feature>
<evidence type="ECO:0000259" key="5">
    <source>
        <dbReference type="Pfam" id="PF11935"/>
    </source>
</evidence>
<proteinExistence type="predicted"/>
<feature type="compositionally biased region" description="Basic and acidic residues" evidence="4">
    <location>
        <begin position="1189"/>
        <end position="1199"/>
    </location>
</feature>
<feature type="region of interest" description="Disordered" evidence="4">
    <location>
        <begin position="1929"/>
        <end position="1995"/>
    </location>
</feature>
<feature type="compositionally biased region" description="Low complexity" evidence="4">
    <location>
        <begin position="1164"/>
        <end position="1175"/>
    </location>
</feature>
<dbReference type="PANTHER" id="PTHR15245:SF20">
    <property type="entry name" value="SYMPLEKIN"/>
    <property type="match status" value="1"/>
</dbReference>
<dbReference type="SUPFAM" id="SSF48371">
    <property type="entry name" value="ARM repeat"/>
    <property type="match status" value="1"/>
</dbReference>